<evidence type="ECO:0000313" key="2">
    <source>
        <dbReference type="EMBL" id="KIJ39947.1"/>
    </source>
</evidence>
<feature type="compositionally biased region" description="Basic and acidic residues" evidence="1">
    <location>
        <begin position="98"/>
        <end position="108"/>
    </location>
</feature>
<dbReference type="AlphaFoldDB" id="A0A0C9VF10"/>
<organism evidence="2 3">
    <name type="scientific">Sphaerobolus stellatus (strain SS14)</name>
    <dbReference type="NCBI Taxonomy" id="990650"/>
    <lineage>
        <taxon>Eukaryota</taxon>
        <taxon>Fungi</taxon>
        <taxon>Dikarya</taxon>
        <taxon>Basidiomycota</taxon>
        <taxon>Agaricomycotina</taxon>
        <taxon>Agaricomycetes</taxon>
        <taxon>Phallomycetidae</taxon>
        <taxon>Geastrales</taxon>
        <taxon>Sphaerobolaceae</taxon>
        <taxon>Sphaerobolus</taxon>
    </lineage>
</organism>
<evidence type="ECO:0000256" key="1">
    <source>
        <dbReference type="SAM" id="MobiDB-lite"/>
    </source>
</evidence>
<gene>
    <name evidence="2" type="ORF">M422DRAFT_257269</name>
</gene>
<sequence length="108" mass="11717">MTSFPPVPTVTLYLPSETPLHAIPSLVAEKYPSFSDSEDIYVSSQPPLSSGPLPDISTTPVELKADHVSVRVIPKLRSGKGGFGSQSQHQRLVVPTDSIRRRPDSEAH</sequence>
<feature type="region of interest" description="Disordered" evidence="1">
    <location>
        <begin position="38"/>
        <end position="58"/>
    </location>
</feature>
<feature type="compositionally biased region" description="Low complexity" evidence="1">
    <location>
        <begin position="43"/>
        <end position="54"/>
    </location>
</feature>
<dbReference type="HOGENOM" id="CLU_2198698_0_0_1"/>
<proteinExistence type="predicted"/>
<reference evidence="2 3" key="1">
    <citation type="submission" date="2014-06" db="EMBL/GenBank/DDBJ databases">
        <title>Evolutionary Origins and Diversification of the Mycorrhizal Mutualists.</title>
        <authorList>
            <consortium name="DOE Joint Genome Institute"/>
            <consortium name="Mycorrhizal Genomics Consortium"/>
            <person name="Kohler A."/>
            <person name="Kuo A."/>
            <person name="Nagy L.G."/>
            <person name="Floudas D."/>
            <person name="Copeland A."/>
            <person name="Barry K.W."/>
            <person name="Cichocki N."/>
            <person name="Veneault-Fourrey C."/>
            <person name="LaButti K."/>
            <person name="Lindquist E.A."/>
            <person name="Lipzen A."/>
            <person name="Lundell T."/>
            <person name="Morin E."/>
            <person name="Murat C."/>
            <person name="Riley R."/>
            <person name="Ohm R."/>
            <person name="Sun H."/>
            <person name="Tunlid A."/>
            <person name="Henrissat B."/>
            <person name="Grigoriev I.V."/>
            <person name="Hibbett D.S."/>
            <person name="Martin F."/>
        </authorList>
    </citation>
    <scope>NUCLEOTIDE SEQUENCE [LARGE SCALE GENOMIC DNA]</scope>
    <source>
        <strain evidence="2 3">SS14</strain>
    </source>
</reference>
<feature type="region of interest" description="Disordered" evidence="1">
    <location>
        <begin position="77"/>
        <end position="108"/>
    </location>
</feature>
<keyword evidence="3" id="KW-1185">Reference proteome</keyword>
<protein>
    <recommendedName>
        <fullName evidence="4">Sde2 N-terminal ubiquitin domain-containing protein</fullName>
    </recommendedName>
</protein>
<accession>A0A0C9VF10</accession>
<dbReference type="OrthoDB" id="547031at2759"/>
<dbReference type="EMBL" id="KN837148">
    <property type="protein sequence ID" value="KIJ39947.1"/>
    <property type="molecule type" value="Genomic_DNA"/>
</dbReference>
<evidence type="ECO:0008006" key="4">
    <source>
        <dbReference type="Google" id="ProtNLM"/>
    </source>
</evidence>
<evidence type="ECO:0000313" key="3">
    <source>
        <dbReference type="Proteomes" id="UP000054279"/>
    </source>
</evidence>
<dbReference type="Proteomes" id="UP000054279">
    <property type="component" value="Unassembled WGS sequence"/>
</dbReference>
<name>A0A0C9VF10_SPHS4</name>